<protein>
    <recommendedName>
        <fullName evidence="4">Tyr recombinase domain-containing protein</fullName>
    </recommendedName>
</protein>
<evidence type="ECO:0000256" key="2">
    <source>
        <dbReference type="ARBA" id="ARBA00023125"/>
    </source>
</evidence>
<dbReference type="InterPro" id="IPR002104">
    <property type="entry name" value="Integrase_catalytic"/>
</dbReference>
<evidence type="ECO:0000313" key="5">
    <source>
        <dbReference type="EMBL" id="OWP79737.1"/>
    </source>
</evidence>
<evidence type="ECO:0000313" key="6">
    <source>
        <dbReference type="Proteomes" id="UP000198034"/>
    </source>
</evidence>
<comment type="caution">
    <text evidence="5">The sequence shown here is derived from an EMBL/GenBank/DDBJ whole genome shotgun (WGS) entry which is preliminary data.</text>
</comment>
<name>A0A246GEB3_9FLAO</name>
<dbReference type="PANTHER" id="PTHR30349">
    <property type="entry name" value="PHAGE INTEGRASE-RELATED"/>
    <property type="match status" value="1"/>
</dbReference>
<evidence type="ECO:0000256" key="1">
    <source>
        <dbReference type="ARBA" id="ARBA00008857"/>
    </source>
</evidence>
<dbReference type="InterPro" id="IPR011010">
    <property type="entry name" value="DNA_brk_join_enz"/>
</dbReference>
<dbReference type="EMBL" id="MTCY01000001">
    <property type="protein sequence ID" value="OWP79737.1"/>
    <property type="molecule type" value="Genomic_DNA"/>
</dbReference>
<dbReference type="SUPFAM" id="SSF56349">
    <property type="entry name" value="DNA breaking-rejoining enzymes"/>
    <property type="match status" value="1"/>
</dbReference>
<dbReference type="Proteomes" id="UP000198034">
    <property type="component" value="Unassembled WGS sequence"/>
</dbReference>
<organism evidence="5 6">
    <name type="scientific">Flavobacterium columnare</name>
    <dbReference type="NCBI Taxonomy" id="996"/>
    <lineage>
        <taxon>Bacteria</taxon>
        <taxon>Pseudomonadati</taxon>
        <taxon>Bacteroidota</taxon>
        <taxon>Flavobacteriia</taxon>
        <taxon>Flavobacteriales</taxon>
        <taxon>Flavobacteriaceae</taxon>
        <taxon>Flavobacterium</taxon>
    </lineage>
</organism>
<keyword evidence="2" id="KW-0238">DNA-binding</keyword>
<dbReference type="Gene3D" id="1.10.443.10">
    <property type="entry name" value="Intergrase catalytic core"/>
    <property type="match status" value="1"/>
</dbReference>
<dbReference type="GO" id="GO:0015074">
    <property type="term" value="P:DNA integration"/>
    <property type="evidence" value="ECO:0007669"/>
    <property type="project" value="InterPro"/>
</dbReference>
<reference evidence="5 6" key="1">
    <citation type="journal article" date="2017" name="Infect. Genet. Evol.">
        <title>Comparative genome analysis of fish pathogen Flavobacterium columnare reveals extensive sequence diversity within the species.</title>
        <authorList>
            <person name="Kayansamruaj P."/>
            <person name="Dong H.T."/>
            <person name="Hirono I."/>
            <person name="Kondo H."/>
            <person name="Senapin S."/>
            <person name="Rodkhum C."/>
        </authorList>
    </citation>
    <scope>NUCLEOTIDE SEQUENCE [LARGE SCALE GENOMIC DNA]</scope>
    <source>
        <strain evidence="5 6">1214</strain>
    </source>
</reference>
<sequence>MKVKYFLVESQGKQKNAYSNIYVRFWVGREYDFKANTKINVLFDSWDNNKQKLKQRASTINKDLINSQLKELEKVIFDKWTLDTLNKSNITKDWLKDVINVFFGRAKSDELYKIYFVDWVEKFIEDSPKRLYKGSPIADRTIKHYKTTLYKIQGFESHNKVKLRFENIDLKFYRDFIDYCRTVEKLGNNTIGGYITNFKMWCKNIELEGLPINPQYKHSEFMALSNKTKDTYLNENEIDNIYNFDFEDSERLDNVRDLFVIGLRTGLRVSDFLYLKEISIEKGFIEIETAKTGTTVVIPLHPQVRAIIQKRHGQLPYTISEQKFNLYIKEICKKVGITEEIEGAKMNPDTKRKEVGVYPKYELISSHTCRRSFATNLYGKLPNMTIMSITGHGTEAVFLKYIKITKKEHAETLKRFWANEQENQGLTTVLRAVK</sequence>
<evidence type="ECO:0000259" key="4">
    <source>
        <dbReference type="PROSITE" id="PS51898"/>
    </source>
</evidence>
<dbReference type="GO" id="GO:0006310">
    <property type="term" value="P:DNA recombination"/>
    <property type="evidence" value="ECO:0007669"/>
    <property type="project" value="UniProtKB-KW"/>
</dbReference>
<dbReference type="InterPro" id="IPR013762">
    <property type="entry name" value="Integrase-like_cat_sf"/>
</dbReference>
<dbReference type="InterPro" id="IPR025269">
    <property type="entry name" value="SAM-like_dom"/>
</dbReference>
<dbReference type="AlphaFoldDB" id="A0A246GEB3"/>
<comment type="similarity">
    <text evidence="1">Belongs to the 'phage' integrase family.</text>
</comment>
<dbReference type="GO" id="GO:0003677">
    <property type="term" value="F:DNA binding"/>
    <property type="evidence" value="ECO:0007669"/>
    <property type="project" value="UniProtKB-KW"/>
</dbReference>
<dbReference type="PANTHER" id="PTHR30349:SF64">
    <property type="entry name" value="PROPHAGE INTEGRASE INTD-RELATED"/>
    <property type="match status" value="1"/>
</dbReference>
<proteinExistence type="inferred from homology"/>
<gene>
    <name evidence="5" type="ORF">BWK62_00420</name>
</gene>
<dbReference type="InterPro" id="IPR010998">
    <property type="entry name" value="Integrase_recombinase_N"/>
</dbReference>
<dbReference type="CDD" id="cd01185">
    <property type="entry name" value="INTN1_C_like"/>
    <property type="match status" value="1"/>
</dbReference>
<evidence type="ECO:0000256" key="3">
    <source>
        <dbReference type="ARBA" id="ARBA00023172"/>
    </source>
</evidence>
<accession>A0A246GEB3</accession>
<dbReference type="Gene3D" id="1.10.150.130">
    <property type="match status" value="1"/>
</dbReference>
<dbReference type="PROSITE" id="PS51898">
    <property type="entry name" value="TYR_RECOMBINASE"/>
    <property type="match status" value="1"/>
</dbReference>
<dbReference type="InterPro" id="IPR050090">
    <property type="entry name" value="Tyrosine_recombinase_XerCD"/>
</dbReference>
<dbReference type="Pfam" id="PF00589">
    <property type="entry name" value="Phage_integrase"/>
    <property type="match status" value="1"/>
</dbReference>
<dbReference type="Pfam" id="PF13102">
    <property type="entry name" value="Phage_int_SAM_5"/>
    <property type="match status" value="1"/>
</dbReference>
<feature type="domain" description="Tyr recombinase" evidence="4">
    <location>
        <begin position="228"/>
        <end position="414"/>
    </location>
</feature>
<keyword evidence="3" id="KW-0233">DNA recombination</keyword>